<feature type="compositionally biased region" description="Pro residues" evidence="9">
    <location>
        <begin position="354"/>
        <end position="367"/>
    </location>
</feature>
<dbReference type="SUPFAM" id="SSF53335">
    <property type="entry name" value="S-adenosyl-L-methionine-dependent methyltransferases"/>
    <property type="match status" value="1"/>
</dbReference>
<comment type="similarity">
    <text evidence="2 8">Belongs to the methyltransferase superfamily. LCMT family.</text>
</comment>
<keyword evidence="11" id="KW-1185">Reference proteome</keyword>
<comment type="function">
    <text evidence="8">Methylates the carboxyl group of the C-terminal leucine residue of protein phosphatase 2A catalytic subunits to form alpha-leucine ester residues.</text>
</comment>
<keyword evidence="5 8" id="KW-0489">Methyltransferase</keyword>
<feature type="compositionally biased region" description="Polar residues" evidence="9">
    <location>
        <begin position="379"/>
        <end position="393"/>
    </location>
</feature>
<reference evidence="10 11" key="1">
    <citation type="submission" date="2024-03" db="EMBL/GenBank/DDBJ databases">
        <title>Genome-scale model development and genomic sequencing of the oleaginous clade Lipomyces.</title>
        <authorList>
            <consortium name="Lawrence Berkeley National Laboratory"/>
            <person name="Czajka J.J."/>
            <person name="Han Y."/>
            <person name="Kim J."/>
            <person name="Mondo S.J."/>
            <person name="Hofstad B.A."/>
            <person name="Robles A."/>
            <person name="Haridas S."/>
            <person name="Riley R."/>
            <person name="LaButti K."/>
            <person name="Pangilinan J."/>
            <person name="Andreopoulos W."/>
            <person name="Lipzen A."/>
            <person name="Yan J."/>
            <person name="Wang M."/>
            <person name="Ng V."/>
            <person name="Grigoriev I.V."/>
            <person name="Spatafora J.W."/>
            <person name="Magnuson J.K."/>
            <person name="Baker S.E."/>
            <person name="Pomraning K.R."/>
        </authorList>
    </citation>
    <scope>NUCLEOTIDE SEQUENCE [LARGE SCALE GENOMIC DNA]</scope>
    <source>
        <strain evidence="10 11">Phaff 52-87</strain>
    </source>
</reference>
<dbReference type="GO" id="GO:0008168">
    <property type="term" value="F:methyltransferase activity"/>
    <property type="evidence" value="ECO:0007669"/>
    <property type="project" value="UniProtKB-KW"/>
</dbReference>
<feature type="compositionally biased region" description="Low complexity" evidence="9">
    <location>
        <begin position="344"/>
        <end position="353"/>
    </location>
</feature>
<feature type="region of interest" description="Disordered" evidence="9">
    <location>
        <begin position="344"/>
        <end position="393"/>
    </location>
</feature>
<dbReference type="PIRSF" id="PIRSF016305">
    <property type="entry name" value="LCM_mtfrase"/>
    <property type="match status" value="1"/>
</dbReference>
<evidence type="ECO:0000256" key="8">
    <source>
        <dbReference type="PIRNR" id="PIRNR016305"/>
    </source>
</evidence>
<evidence type="ECO:0000313" key="10">
    <source>
        <dbReference type="EMBL" id="KAK7203771.1"/>
    </source>
</evidence>
<accession>A0ABR1F1Q0</accession>
<evidence type="ECO:0000256" key="2">
    <source>
        <dbReference type="ARBA" id="ARBA00010703"/>
    </source>
</evidence>
<feature type="compositionally biased region" description="Low complexity" evidence="9">
    <location>
        <begin position="149"/>
        <end position="162"/>
    </location>
</feature>
<evidence type="ECO:0000256" key="5">
    <source>
        <dbReference type="ARBA" id="ARBA00022603"/>
    </source>
</evidence>
<evidence type="ECO:0000256" key="4">
    <source>
        <dbReference type="ARBA" id="ARBA00017497"/>
    </source>
</evidence>
<evidence type="ECO:0000313" key="11">
    <source>
        <dbReference type="Proteomes" id="UP001498771"/>
    </source>
</evidence>
<comment type="caution">
    <text evidence="10">The sequence shown here is derived from an EMBL/GenBank/DDBJ whole genome shotgun (WGS) entry which is preliminary data.</text>
</comment>
<dbReference type="Pfam" id="PF04072">
    <property type="entry name" value="LCM"/>
    <property type="match status" value="1"/>
</dbReference>
<keyword evidence="7 8" id="KW-0949">S-adenosyl-L-methionine</keyword>
<dbReference type="GeneID" id="90038726"/>
<feature type="compositionally biased region" description="Low complexity" evidence="9">
    <location>
        <begin position="368"/>
        <end position="378"/>
    </location>
</feature>
<dbReference type="InterPro" id="IPR016651">
    <property type="entry name" value="LCMT1"/>
</dbReference>
<dbReference type="Proteomes" id="UP001498771">
    <property type="component" value="Unassembled WGS sequence"/>
</dbReference>
<evidence type="ECO:0000256" key="9">
    <source>
        <dbReference type="SAM" id="MobiDB-lite"/>
    </source>
</evidence>
<proteinExistence type="inferred from homology"/>
<dbReference type="EC" id="2.1.1.233" evidence="3 8"/>
<dbReference type="Gene3D" id="3.40.50.150">
    <property type="entry name" value="Vaccinia Virus protein VP39"/>
    <property type="match status" value="1"/>
</dbReference>
<dbReference type="PANTHER" id="PTHR13600:SF21">
    <property type="entry name" value="LEUCINE CARBOXYL METHYLTRANSFERASE 1"/>
    <property type="match status" value="1"/>
</dbReference>
<sequence length="393" mass="42582">MSRTKVVRDTDNDALVAKCAAANALYFTDPLLSLFLPPALADPPPRKLPLFNRGTYLRLSALSRLVDCFVRSGGRQIVSLGAGSDTRPFHILAADSTPSDFVYHELDFPASARNKAALVRAHSQLNSVLHQDSLVYNISPDPPKRQPGSLLPRPRPSTASSSADDRTPLRSKSYYIHGLDLRDLTSPSAILALPGLNPSLPTLIISECCLCYLEPSAADAILAAFLTTFSSSSSPSPTPLGIVSYEPFSRSDPFGKVMIHNLASRGISLPAMIAFPTLHAQLARLRSLGFRAARCADVKFIHDKWTSEEEMTRLDKLEVLDEREEFDLLVMHYGVYWASNLSSSSPSTPSSSPSTPPPSTPPPPPSDPSTSTSTSTSTFTGAFQGWNTFPHQS</sequence>
<dbReference type="InterPro" id="IPR029063">
    <property type="entry name" value="SAM-dependent_MTases_sf"/>
</dbReference>
<dbReference type="InterPro" id="IPR007213">
    <property type="entry name" value="Ppm1/Ppm2/Tcmp"/>
</dbReference>
<name>A0ABR1F1Q0_9ASCO</name>
<comment type="catalytic activity">
    <reaction evidence="1 8">
        <text>[phosphatase 2A protein]-C-terminal L-leucine + S-adenosyl-L-methionine = [phosphatase 2A protein]-C-terminal L-leucine methyl ester + S-adenosyl-L-homocysteine</text>
        <dbReference type="Rhea" id="RHEA:48544"/>
        <dbReference type="Rhea" id="RHEA-COMP:12134"/>
        <dbReference type="Rhea" id="RHEA-COMP:12135"/>
        <dbReference type="ChEBI" id="CHEBI:57856"/>
        <dbReference type="ChEBI" id="CHEBI:59789"/>
        <dbReference type="ChEBI" id="CHEBI:90516"/>
        <dbReference type="ChEBI" id="CHEBI:90517"/>
        <dbReference type="EC" id="2.1.1.233"/>
    </reaction>
</comment>
<keyword evidence="6 8" id="KW-0808">Transferase</keyword>
<evidence type="ECO:0000256" key="7">
    <source>
        <dbReference type="ARBA" id="ARBA00022691"/>
    </source>
</evidence>
<evidence type="ECO:0000256" key="3">
    <source>
        <dbReference type="ARBA" id="ARBA00012834"/>
    </source>
</evidence>
<protein>
    <recommendedName>
        <fullName evidence="4 8">Leucine carboxyl methyltransferase 1</fullName>
        <ecNumber evidence="3 8">2.1.1.233</ecNumber>
    </recommendedName>
</protein>
<evidence type="ECO:0000256" key="6">
    <source>
        <dbReference type="ARBA" id="ARBA00022679"/>
    </source>
</evidence>
<evidence type="ECO:0000256" key="1">
    <source>
        <dbReference type="ARBA" id="ARBA00000724"/>
    </source>
</evidence>
<dbReference type="PANTHER" id="PTHR13600">
    <property type="entry name" value="LEUCINE CARBOXYL METHYLTRANSFERASE"/>
    <property type="match status" value="1"/>
</dbReference>
<organism evidence="10 11">
    <name type="scientific">Myxozyma melibiosi</name>
    <dbReference type="NCBI Taxonomy" id="54550"/>
    <lineage>
        <taxon>Eukaryota</taxon>
        <taxon>Fungi</taxon>
        <taxon>Dikarya</taxon>
        <taxon>Ascomycota</taxon>
        <taxon>Saccharomycotina</taxon>
        <taxon>Lipomycetes</taxon>
        <taxon>Lipomycetales</taxon>
        <taxon>Lipomycetaceae</taxon>
        <taxon>Myxozyma</taxon>
    </lineage>
</organism>
<dbReference type="EMBL" id="JBBJBU010000010">
    <property type="protein sequence ID" value="KAK7203771.1"/>
    <property type="molecule type" value="Genomic_DNA"/>
</dbReference>
<feature type="region of interest" description="Disordered" evidence="9">
    <location>
        <begin position="136"/>
        <end position="167"/>
    </location>
</feature>
<dbReference type="RefSeq" id="XP_064766804.1">
    <property type="nucleotide sequence ID" value="XM_064913214.1"/>
</dbReference>
<gene>
    <name evidence="10" type="ORF">BZA70DRAFT_282060</name>
</gene>
<dbReference type="GO" id="GO:0032259">
    <property type="term" value="P:methylation"/>
    <property type="evidence" value="ECO:0007669"/>
    <property type="project" value="UniProtKB-KW"/>
</dbReference>